<dbReference type="EMBL" id="JBFSEQ010000001">
    <property type="protein sequence ID" value="KAL2805713.1"/>
    <property type="molecule type" value="Genomic_DNA"/>
</dbReference>
<feature type="region of interest" description="Disordered" evidence="1">
    <location>
        <begin position="157"/>
        <end position="226"/>
    </location>
</feature>
<feature type="compositionally biased region" description="Low complexity" evidence="1">
    <location>
        <begin position="157"/>
        <end position="169"/>
    </location>
</feature>
<name>A0ABD2FAG5_DAUMA</name>
<sequence length="389" mass="40617">CGQPLCSSGSPPCPGLRAKWRLVIHVSNKMWNKLVKKNTSVEIGDNKTFEKITTVATSVTLTKGTSIANLKPTEIITEGTIRTTVGSPATVGGTTNGTASRHPVTSVLPVPMSTQQALSATIAGLLSLSTPRAQVPSSTLPRTATLATLTTRAQTAAATTAYMSSSTSTHGPSEHTPENSTASPATPTGPQAQGPTIQASTDWPVVNTTSRSTPTHSNMTAESTNTPSVALVSSTVVTTTKVQAEEPAAHAVPAPYPSLTPTTQTSPTPSTRGTDGQGMPQTPKEVETKVTPSTTSAGPTTPRSSGDPKMPATDSCQLSTQGQYLLVTTKPLAQSLEDKTSLLVVLLLGVTLFITVLVLFALQAYESYKKKDYTQVDYLINGMYADSEM</sequence>
<accession>A0ABD2FAG5</accession>
<gene>
    <name evidence="3" type="ORF">WCI35_002363</name>
</gene>
<proteinExistence type="predicted"/>
<keyword evidence="4" id="KW-1185">Reference proteome</keyword>
<evidence type="ECO:0000313" key="4">
    <source>
        <dbReference type="Proteomes" id="UP001610411"/>
    </source>
</evidence>
<dbReference type="AlphaFoldDB" id="A0ABD2FAG5"/>
<reference evidence="3 4" key="1">
    <citation type="journal article" date="2024" name="G3 (Bethesda)">
        <title>A hybrid genome assembly of the endangered aye-aye (Daubentonia madagascariensis).</title>
        <authorList>
            <person name="Versoza C.J."/>
            <person name="Pfeifer S.P."/>
        </authorList>
    </citation>
    <scope>NUCLEOTIDE SEQUENCE [LARGE SCALE GENOMIC DNA]</scope>
    <source>
        <strain evidence="3">6821</strain>
    </source>
</reference>
<dbReference type="PANTHER" id="PTHR16021:SF9">
    <property type="entry name" value="CHROMOSOME 11 OPEN READING FRAME 24"/>
    <property type="match status" value="1"/>
</dbReference>
<keyword evidence="2" id="KW-0472">Membrane</keyword>
<dbReference type="PANTHER" id="PTHR16021">
    <property type="entry name" value="MANSC DOMAIN CONTAINING PROTEIN 1"/>
    <property type="match status" value="1"/>
</dbReference>
<dbReference type="InterPro" id="IPR041056">
    <property type="entry name" value="DUF5585"/>
</dbReference>
<feature type="region of interest" description="Disordered" evidence="1">
    <location>
        <begin position="245"/>
        <end position="315"/>
    </location>
</feature>
<keyword evidence="2" id="KW-0812">Transmembrane</keyword>
<evidence type="ECO:0000256" key="2">
    <source>
        <dbReference type="SAM" id="Phobius"/>
    </source>
</evidence>
<dbReference type="Proteomes" id="UP001610411">
    <property type="component" value="Unassembled WGS sequence"/>
</dbReference>
<feature type="transmembrane region" description="Helical" evidence="2">
    <location>
        <begin position="342"/>
        <end position="362"/>
    </location>
</feature>
<organism evidence="3 4">
    <name type="scientific">Daubentonia madagascariensis</name>
    <name type="common">Aye-aye</name>
    <name type="synonym">Sciurus madagascariensis</name>
    <dbReference type="NCBI Taxonomy" id="31869"/>
    <lineage>
        <taxon>Eukaryota</taxon>
        <taxon>Metazoa</taxon>
        <taxon>Chordata</taxon>
        <taxon>Craniata</taxon>
        <taxon>Vertebrata</taxon>
        <taxon>Euteleostomi</taxon>
        <taxon>Mammalia</taxon>
        <taxon>Eutheria</taxon>
        <taxon>Euarchontoglires</taxon>
        <taxon>Primates</taxon>
        <taxon>Strepsirrhini</taxon>
        <taxon>Chiromyiformes</taxon>
        <taxon>Daubentoniidae</taxon>
        <taxon>Daubentonia</taxon>
    </lineage>
</organism>
<feature type="compositionally biased region" description="Low complexity" evidence="1">
    <location>
        <begin position="291"/>
        <end position="305"/>
    </location>
</feature>
<evidence type="ECO:0000313" key="3">
    <source>
        <dbReference type="EMBL" id="KAL2805713.1"/>
    </source>
</evidence>
<feature type="compositionally biased region" description="Low complexity" evidence="1">
    <location>
        <begin position="249"/>
        <end position="271"/>
    </location>
</feature>
<comment type="caution">
    <text evidence="3">The sequence shown here is derived from an EMBL/GenBank/DDBJ whole genome shotgun (WGS) entry which is preliminary data.</text>
</comment>
<feature type="non-terminal residue" evidence="3">
    <location>
        <position position="1"/>
    </location>
</feature>
<feature type="compositionally biased region" description="Polar residues" evidence="1">
    <location>
        <begin position="178"/>
        <end position="225"/>
    </location>
</feature>
<protein>
    <submittedName>
        <fullName evidence="3">Uncharacterized protein</fullName>
    </submittedName>
</protein>
<dbReference type="InterPro" id="IPR052660">
    <property type="entry name" value="Erythrocyte_Invasion_ImmMod"/>
</dbReference>
<evidence type="ECO:0000256" key="1">
    <source>
        <dbReference type="SAM" id="MobiDB-lite"/>
    </source>
</evidence>
<keyword evidence="2" id="KW-1133">Transmembrane helix</keyword>
<dbReference type="Pfam" id="PF17823">
    <property type="entry name" value="DUF5585"/>
    <property type="match status" value="2"/>
</dbReference>